<dbReference type="STRING" id="90262.A0A1X2INX5"/>
<gene>
    <name evidence="2" type="ORF">BCR42DRAFT_323779</name>
</gene>
<dbReference type="Proteomes" id="UP000193560">
    <property type="component" value="Unassembled WGS sequence"/>
</dbReference>
<dbReference type="InterPro" id="IPR014867">
    <property type="entry name" value="Spore_coat_CotH_CotH2/3/7"/>
</dbReference>
<keyword evidence="3" id="KW-1185">Reference proteome</keyword>
<evidence type="ECO:0000313" key="3">
    <source>
        <dbReference type="Proteomes" id="UP000193560"/>
    </source>
</evidence>
<accession>A0A1X2INX5</accession>
<dbReference type="Pfam" id="PF08757">
    <property type="entry name" value="CotH"/>
    <property type="match status" value="1"/>
</dbReference>
<organism evidence="2 3">
    <name type="scientific">Absidia repens</name>
    <dbReference type="NCBI Taxonomy" id="90262"/>
    <lineage>
        <taxon>Eukaryota</taxon>
        <taxon>Fungi</taxon>
        <taxon>Fungi incertae sedis</taxon>
        <taxon>Mucoromycota</taxon>
        <taxon>Mucoromycotina</taxon>
        <taxon>Mucoromycetes</taxon>
        <taxon>Mucorales</taxon>
        <taxon>Cunninghamellaceae</taxon>
        <taxon>Absidia</taxon>
    </lineage>
</organism>
<evidence type="ECO:0000256" key="1">
    <source>
        <dbReference type="SAM" id="MobiDB-lite"/>
    </source>
</evidence>
<proteinExistence type="predicted"/>
<feature type="compositionally biased region" description="Basic and acidic residues" evidence="1">
    <location>
        <begin position="45"/>
        <end position="65"/>
    </location>
</feature>
<evidence type="ECO:0000313" key="2">
    <source>
        <dbReference type="EMBL" id="ORZ19713.1"/>
    </source>
</evidence>
<dbReference type="EMBL" id="MCGE01000007">
    <property type="protein sequence ID" value="ORZ19713.1"/>
    <property type="molecule type" value="Genomic_DNA"/>
</dbReference>
<dbReference type="PANTHER" id="PTHR40050:SF1">
    <property type="entry name" value="INNER SPORE COAT PROTEIN H"/>
    <property type="match status" value="1"/>
</dbReference>
<dbReference type="PANTHER" id="PTHR40050">
    <property type="entry name" value="INNER SPORE COAT PROTEIN H"/>
    <property type="match status" value="1"/>
</dbReference>
<feature type="region of interest" description="Disordered" evidence="1">
    <location>
        <begin position="33"/>
        <end position="65"/>
    </location>
</feature>
<name>A0A1X2INX5_9FUNG</name>
<protein>
    <submittedName>
        <fullName evidence="2">Coth protein-domain-containing protein</fullName>
    </submittedName>
</protein>
<sequence>MKQVTPGSLLYQVNAPKATTGYKYVHINRNTQKIEESEPFVRSPLTDKDDNNDNDDATEKKENDKGINEFYGRSWTYRDVKTFDRIDTFPQDYNRISAKQLHPANEIPTMHIQAPAADIDRLHGYYLQDIDIKANMTYITSKKVHHFVDTTFKLGGRSSRYFTKFAYSVKLPKHTNIDNYRKLKLRAMSSDPSYMREKLGYDMLAAAGRPSTRNTYVRLFINDRAVGLFTVAEKYDDNFLRNEFGGGSKSYKTGILYEGEGATKRRHAADLSYHGDAASYYEGSAYEIAEKPKVGNNSYDALIAFTKFIDDQLKLQQNKSVDLNSTVDAWNKQIDVNGFFINMAFDFLVGNFDDYLQNTNNYFLYLEPRTERFVYLTWDLDMTFGSGPVKMRKLLQGDYRKYAGMSKRPLTKATLMTVPYFRQVFESQLRTIVHQLFQPSVVNPIIDSHVNFIKDDVAWDRSLPRERKGASFFPFGEHNIDNWFYNNATGETVSLPMTFSVINSADYLIRTNADISFQRAIEGPTRHSSLYALKNWFKEKTNKVLPYIDSPPTSKSK</sequence>
<reference evidence="2 3" key="1">
    <citation type="submission" date="2016-07" db="EMBL/GenBank/DDBJ databases">
        <title>Pervasive Adenine N6-methylation of Active Genes in Fungi.</title>
        <authorList>
            <consortium name="DOE Joint Genome Institute"/>
            <person name="Mondo S.J."/>
            <person name="Dannebaum R.O."/>
            <person name="Kuo R.C."/>
            <person name="Labutti K."/>
            <person name="Haridas S."/>
            <person name="Kuo A."/>
            <person name="Salamov A."/>
            <person name="Ahrendt S.R."/>
            <person name="Lipzen A."/>
            <person name="Sullivan W."/>
            <person name="Andreopoulos W.B."/>
            <person name="Clum A."/>
            <person name="Lindquist E."/>
            <person name="Daum C."/>
            <person name="Ramamoorthy G.K."/>
            <person name="Gryganskyi A."/>
            <person name="Culley D."/>
            <person name="Magnuson J.K."/>
            <person name="James T.Y."/>
            <person name="O'Malley M.A."/>
            <person name="Stajich J.E."/>
            <person name="Spatafora J.W."/>
            <person name="Visel A."/>
            <person name="Grigoriev I.V."/>
        </authorList>
    </citation>
    <scope>NUCLEOTIDE SEQUENCE [LARGE SCALE GENOMIC DNA]</scope>
    <source>
        <strain evidence="2 3">NRRL 1336</strain>
    </source>
</reference>
<comment type="caution">
    <text evidence="2">The sequence shown here is derived from an EMBL/GenBank/DDBJ whole genome shotgun (WGS) entry which is preliminary data.</text>
</comment>
<dbReference type="OrthoDB" id="10267127at2759"/>
<dbReference type="AlphaFoldDB" id="A0A1X2INX5"/>